<organism evidence="1 2">
    <name type="scientific">Prunus persica</name>
    <name type="common">Peach</name>
    <name type="synonym">Amygdalus persica</name>
    <dbReference type="NCBI Taxonomy" id="3760"/>
    <lineage>
        <taxon>Eukaryota</taxon>
        <taxon>Viridiplantae</taxon>
        <taxon>Streptophyta</taxon>
        <taxon>Embryophyta</taxon>
        <taxon>Tracheophyta</taxon>
        <taxon>Spermatophyta</taxon>
        <taxon>Magnoliopsida</taxon>
        <taxon>eudicotyledons</taxon>
        <taxon>Gunneridae</taxon>
        <taxon>Pentapetalae</taxon>
        <taxon>rosids</taxon>
        <taxon>fabids</taxon>
        <taxon>Rosales</taxon>
        <taxon>Rosaceae</taxon>
        <taxon>Amygdaloideae</taxon>
        <taxon>Amygdaleae</taxon>
        <taxon>Prunus</taxon>
    </lineage>
</organism>
<dbReference type="AlphaFoldDB" id="A0A251PBP7"/>
<protein>
    <submittedName>
        <fullName evidence="1">Uncharacterized protein</fullName>
    </submittedName>
</protein>
<dbReference type="EMBL" id="CM007655">
    <property type="protein sequence ID" value="ONI08460.1"/>
    <property type="molecule type" value="Genomic_DNA"/>
</dbReference>
<reference evidence="1 2" key="1">
    <citation type="journal article" date="2013" name="Nat. Genet.">
        <title>The high-quality draft genome of peach (Prunus persica) identifies unique patterns of genetic diversity, domestication and genome evolution.</title>
        <authorList>
            <consortium name="International Peach Genome Initiative"/>
            <person name="Verde I."/>
            <person name="Abbott A.G."/>
            <person name="Scalabrin S."/>
            <person name="Jung S."/>
            <person name="Shu S."/>
            <person name="Marroni F."/>
            <person name="Zhebentyayeva T."/>
            <person name="Dettori M.T."/>
            <person name="Grimwood J."/>
            <person name="Cattonaro F."/>
            <person name="Zuccolo A."/>
            <person name="Rossini L."/>
            <person name="Jenkins J."/>
            <person name="Vendramin E."/>
            <person name="Meisel L.A."/>
            <person name="Decroocq V."/>
            <person name="Sosinski B."/>
            <person name="Prochnik S."/>
            <person name="Mitros T."/>
            <person name="Policriti A."/>
            <person name="Cipriani G."/>
            <person name="Dondini L."/>
            <person name="Ficklin S."/>
            <person name="Goodstein D.M."/>
            <person name="Xuan P."/>
            <person name="Del Fabbro C."/>
            <person name="Aramini V."/>
            <person name="Copetti D."/>
            <person name="Gonzalez S."/>
            <person name="Horner D.S."/>
            <person name="Falchi R."/>
            <person name="Lucas S."/>
            <person name="Mica E."/>
            <person name="Maldonado J."/>
            <person name="Lazzari B."/>
            <person name="Bielenberg D."/>
            <person name="Pirona R."/>
            <person name="Miculan M."/>
            <person name="Barakat A."/>
            <person name="Testolin R."/>
            <person name="Stella A."/>
            <person name="Tartarini S."/>
            <person name="Tonutti P."/>
            <person name="Arus P."/>
            <person name="Orellana A."/>
            <person name="Wells C."/>
            <person name="Main D."/>
            <person name="Vizzotto G."/>
            <person name="Silva H."/>
            <person name="Salamini F."/>
            <person name="Schmutz J."/>
            <person name="Morgante M."/>
            <person name="Rokhsar D.S."/>
        </authorList>
    </citation>
    <scope>NUCLEOTIDE SEQUENCE [LARGE SCALE GENOMIC DNA]</scope>
    <source>
        <strain evidence="2">cv. Nemared</strain>
    </source>
</reference>
<keyword evidence="2" id="KW-1185">Reference proteome</keyword>
<accession>A0A251PBP7</accession>
<name>A0A251PBP7_PRUPE</name>
<proteinExistence type="predicted"/>
<sequence length="53" mass="6494">MKCRLTKKEEGLQFNKYRHQSILLLWISRLLHNIILDTIHQTNCRFPQFYCSN</sequence>
<dbReference type="Gramene" id="ONI08460">
    <property type="protein sequence ID" value="ONI08460"/>
    <property type="gene ID" value="PRUPE_5G179100"/>
</dbReference>
<evidence type="ECO:0000313" key="2">
    <source>
        <dbReference type="Proteomes" id="UP000006882"/>
    </source>
</evidence>
<gene>
    <name evidence="1" type="ORF">PRUPE_5G179100</name>
</gene>
<evidence type="ECO:0000313" key="1">
    <source>
        <dbReference type="EMBL" id="ONI08460.1"/>
    </source>
</evidence>
<dbReference type="Proteomes" id="UP000006882">
    <property type="component" value="Chromosome G5"/>
</dbReference>